<evidence type="ECO:0000256" key="2">
    <source>
        <dbReference type="SAM" id="MobiDB-lite"/>
    </source>
</evidence>
<feature type="transmembrane region" description="Helical" evidence="3">
    <location>
        <begin position="277"/>
        <end position="301"/>
    </location>
</feature>
<feature type="compositionally biased region" description="Basic residues" evidence="2">
    <location>
        <begin position="395"/>
        <end position="410"/>
    </location>
</feature>
<dbReference type="PANTHER" id="PTHR30576">
    <property type="entry name" value="COLANIC BIOSYNTHESIS UDP-GLUCOSE LIPID CARRIER TRANSFERASE"/>
    <property type="match status" value="1"/>
</dbReference>
<dbReference type="Pfam" id="PF13727">
    <property type="entry name" value="CoA_binding_3"/>
    <property type="match status" value="1"/>
</dbReference>
<feature type="transmembrane region" description="Helical" evidence="3">
    <location>
        <begin position="78"/>
        <end position="100"/>
    </location>
</feature>
<protein>
    <recommendedName>
        <fullName evidence="4">Bacterial sugar transferase domain-containing protein</fullName>
    </recommendedName>
</protein>
<keyword evidence="6" id="KW-1185">Reference proteome</keyword>
<dbReference type="RefSeq" id="WP_070743265.1">
    <property type="nucleotide sequence ID" value="NZ_MDZA01000166.1"/>
</dbReference>
<gene>
    <name evidence="5" type="ORF">BEN49_06985</name>
</gene>
<sequence length="469" mass="53084">MILYERRTQVNQMILLAADVLLIFGAFRFVEFHHRGDWQFGGDYPLFFAVFALLWWIVAGQVTNPTSLDRLTTYSEKFWALVLALLIHAVVLTAGILLLQVRLLPIRYIVLLYAVAGTAVVSGRLLVAFFYRTYRYRLARPHSRFVIVGASRSGREMHQFLTLHDPVANQFLGFFTDEPVSADLQPLVRGGLADLKNFCEQEQVDEMYFAMPLNESDLISDLSTFADDHFMAFRILPDFEGTLHKGVNVHYHGRGPILTVRRHPLAFRTNQIAKRGFDLVFSGLVIVGVFPILLPILALIIKLDSPGPVFFKQMRPGKRNKLFPCYKLRSMSTTTGGTELQATKGDARVTRVGRFLRSSSLDEIPQFFNVWLGHMSVVGPTQHGVAVGRILQAHSHLRPAPRRDARHHGPRPGERPPRRNPRRRCHGEACGVRPGIRGELVAAARYKNHRQDGVEHGGRREECVLNSQP</sequence>
<reference evidence="5 6" key="1">
    <citation type="submission" date="2016-08" db="EMBL/GenBank/DDBJ databases">
        <title>Hymenobacter coccineus sp. nov., Hymenobacter lapidarius sp. nov. and Hymenobacter glacialis sp. nov., isolated from Antarctic soil.</title>
        <authorList>
            <person name="Sedlacek I."/>
            <person name="Kralova S."/>
            <person name="Kyrova K."/>
            <person name="Maslanova I."/>
            <person name="Stankova E."/>
            <person name="Vrbovska V."/>
            <person name="Nemec M."/>
            <person name="Bartak M."/>
            <person name="Svec P."/>
            <person name="Busse H.-J."/>
            <person name="Pantucek R."/>
        </authorList>
    </citation>
    <scope>NUCLEOTIDE SEQUENCE [LARGE SCALE GENOMIC DNA]</scope>
    <source>
        <strain evidence="5 6">CCM 8649</strain>
    </source>
</reference>
<organism evidence="5 6">
    <name type="scientific">Hymenobacter coccineus</name>
    <dbReference type="NCBI Taxonomy" id="1908235"/>
    <lineage>
        <taxon>Bacteria</taxon>
        <taxon>Pseudomonadati</taxon>
        <taxon>Bacteroidota</taxon>
        <taxon>Cytophagia</taxon>
        <taxon>Cytophagales</taxon>
        <taxon>Hymenobacteraceae</taxon>
        <taxon>Hymenobacter</taxon>
    </lineage>
</organism>
<dbReference type="EMBL" id="MDZA01000166">
    <property type="protein sequence ID" value="OGX90297.1"/>
    <property type="molecule type" value="Genomic_DNA"/>
</dbReference>
<evidence type="ECO:0000259" key="4">
    <source>
        <dbReference type="Pfam" id="PF02397"/>
    </source>
</evidence>
<feature type="transmembrane region" description="Helical" evidence="3">
    <location>
        <begin position="106"/>
        <end position="131"/>
    </location>
</feature>
<keyword evidence="3" id="KW-0472">Membrane</keyword>
<dbReference type="GO" id="GO:0016780">
    <property type="term" value="F:phosphotransferase activity, for other substituted phosphate groups"/>
    <property type="evidence" value="ECO:0007669"/>
    <property type="project" value="TreeGrafter"/>
</dbReference>
<dbReference type="Proteomes" id="UP000177506">
    <property type="component" value="Unassembled WGS sequence"/>
</dbReference>
<dbReference type="Pfam" id="PF02397">
    <property type="entry name" value="Bac_transf"/>
    <property type="match status" value="1"/>
</dbReference>
<dbReference type="PANTHER" id="PTHR30576:SF0">
    <property type="entry name" value="UNDECAPRENYL-PHOSPHATE N-ACETYLGALACTOSAMINYL 1-PHOSPHATE TRANSFERASE-RELATED"/>
    <property type="match status" value="1"/>
</dbReference>
<evidence type="ECO:0000313" key="6">
    <source>
        <dbReference type="Proteomes" id="UP000177506"/>
    </source>
</evidence>
<accession>A0A1G1THF9</accession>
<dbReference type="Gene3D" id="3.40.50.720">
    <property type="entry name" value="NAD(P)-binding Rossmann-like Domain"/>
    <property type="match status" value="1"/>
</dbReference>
<proteinExistence type="inferred from homology"/>
<keyword evidence="3" id="KW-1133">Transmembrane helix</keyword>
<evidence type="ECO:0000313" key="5">
    <source>
        <dbReference type="EMBL" id="OGX90297.1"/>
    </source>
</evidence>
<keyword evidence="3" id="KW-0812">Transmembrane</keyword>
<dbReference type="OrthoDB" id="9808602at2"/>
<evidence type="ECO:0000256" key="3">
    <source>
        <dbReference type="SAM" id="Phobius"/>
    </source>
</evidence>
<feature type="domain" description="Bacterial sugar transferase" evidence="4">
    <location>
        <begin position="274"/>
        <end position="401"/>
    </location>
</feature>
<comment type="caution">
    <text evidence="5">The sequence shown here is derived from an EMBL/GenBank/DDBJ whole genome shotgun (WGS) entry which is preliminary data.</text>
</comment>
<feature type="transmembrane region" description="Helical" evidence="3">
    <location>
        <begin position="42"/>
        <end position="58"/>
    </location>
</feature>
<feature type="transmembrane region" description="Helical" evidence="3">
    <location>
        <begin position="12"/>
        <end position="30"/>
    </location>
</feature>
<dbReference type="InterPro" id="IPR003362">
    <property type="entry name" value="Bact_transf"/>
</dbReference>
<name>A0A1G1THF9_9BACT</name>
<dbReference type="AlphaFoldDB" id="A0A1G1THF9"/>
<evidence type="ECO:0000256" key="1">
    <source>
        <dbReference type="ARBA" id="ARBA00006464"/>
    </source>
</evidence>
<feature type="region of interest" description="Disordered" evidence="2">
    <location>
        <begin position="394"/>
        <end position="430"/>
    </location>
</feature>
<comment type="similarity">
    <text evidence="1">Belongs to the bacterial sugar transferase family.</text>
</comment>